<sequence length="293" mass="30113">MWPWVLVVVSAAIAAATAWFFLAGPGSPTVVPTVVGTPVAAAEASLRTQHLDPTREEAFSETIAKGLVVSTDPRPNAQVRRGTDVTVVVSQGPERHAVPTLSGVTLAEATDLITRANLVLGKITESFDDKVPEGRVISTSPEAGTSLKRDAVVALTVSKGRQPITVKDYTGKTLEVARAALGKAGLTVEVTAEQNDDKVPAGSIISQDPAEGTLFKGDKVSVVVSKGPVLVAVPGGLIGRQATAVRQTLEAAGFVVKIVQGGIPGINFGTVGKVDPGQGTMVPKGSTITLTTV</sequence>
<feature type="domain" description="PASTA" evidence="1">
    <location>
        <begin position="160"/>
        <end position="226"/>
    </location>
</feature>
<dbReference type="SMART" id="SM00740">
    <property type="entry name" value="PASTA"/>
    <property type="match status" value="4"/>
</dbReference>
<proteinExistence type="predicted"/>
<evidence type="ECO:0000259" key="1">
    <source>
        <dbReference type="PROSITE" id="PS51178"/>
    </source>
</evidence>
<evidence type="ECO:0000313" key="2">
    <source>
        <dbReference type="EMBL" id="KGN41058.1"/>
    </source>
</evidence>
<dbReference type="CDD" id="cd06577">
    <property type="entry name" value="PASTA_pknB"/>
    <property type="match status" value="3"/>
</dbReference>
<feature type="domain" description="PASTA" evidence="1">
    <location>
        <begin position="232"/>
        <end position="293"/>
    </location>
</feature>
<keyword evidence="3" id="KW-1185">Reference proteome</keyword>
<comment type="caution">
    <text evidence="2">The sequence shown here is derived from an EMBL/GenBank/DDBJ whole genome shotgun (WGS) entry which is preliminary data.</text>
</comment>
<dbReference type="PROSITE" id="PS51178">
    <property type="entry name" value="PASTA"/>
    <property type="match status" value="4"/>
</dbReference>
<evidence type="ECO:0000313" key="3">
    <source>
        <dbReference type="Proteomes" id="UP000030013"/>
    </source>
</evidence>
<feature type="domain" description="PASTA" evidence="1">
    <location>
        <begin position="26"/>
        <end position="91"/>
    </location>
</feature>
<organism evidence="2 3">
    <name type="scientific">Knoellia aerolata DSM 18566</name>
    <dbReference type="NCBI Taxonomy" id="1385519"/>
    <lineage>
        <taxon>Bacteria</taxon>
        <taxon>Bacillati</taxon>
        <taxon>Actinomycetota</taxon>
        <taxon>Actinomycetes</taxon>
        <taxon>Micrococcales</taxon>
        <taxon>Intrasporangiaceae</taxon>
        <taxon>Knoellia</taxon>
    </lineage>
</organism>
<name>A0A0A0JV68_9MICO</name>
<feature type="domain" description="PASTA" evidence="1">
    <location>
        <begin position="92"/>
        <end position="159"/>
    </location>
</feature>
<dbReference type="STRING" id="1385519.N801_09320"/>
<dbReference type="Pfam" id="PF03793">
    <property type="entry name" value="PASTA"/>
    <property type="match status" value="4"/>
</dbReference>
<dbReference type="InterPro" id="IPR005543">
    <property type="entry name" value="PASTA_dom"/>
</dbReference>
<gene>
    <name evidence="2" type="ORF">N801_09320</name>
</gene>
<accession>A0A0A0JV68</accession>
<protein>
    <recommendedName>
        <fullName evidence="1">PASTA domain-containing protein</fullName>
    </recommendedName>
</protein>
<dbReference type="Proteomes" id="UP000030013">
    <property type="component" value="Unassembled WGS sequence"/>
</dbReference>
<dbReference type="eggNOG" id="COG2815">
    <property type="taxonomic scope" value="Bacteria"/>
</dbReference>
<dbReference type="AlphaFoldDB" id="A0A0A0JV68"/>
<dbReference type="Gene3D" id="3.30.10.20">
    <property type="match status" value="4"/>
</dbReference>
<reference evidence="2 3" key="1">
    <citation type="submission" date="2013-08" db="EMBL/GenBank/DDBJ databases">
        <title>The genome sequence of Knoellia aerolata.</title>
        <authorList>
            <person name="Zhu W."/>
            <person name="Wang G."/>
        </authorList>
    </citation>
    <scope>NUCLEOTIDE SEQUENCE [LARGE SCALE GENOMIC DNA]</scope>
    <source>
        <strain evidence="2 3">DSM 18566</strain>
    </source>
</reference>
<dbReference type="EMBL" id="AVPL01000024">
    <property type="protein sequence ID" value="KGN41058.1"/>
    <property type="molecule type" value="Genomic_DNA"/>
</dbReference>